<dbReference type="EMBL" id="JACRSV010000004">
    <property type="protein sequence ID" value="MBC8560722.1"/>
    <property type="molecule type" value="Genomic_DNA"/>
</dbReference>
<accession>A0A926E5N6</accession>
<evidence type="ECO:0000313" key="2">
    <source>
        <dbReference type="Proteomes" id="UP000610760"/>
    </source>
</evidence>
<dbReference type="SUPFAM" id="SSF53795">
    <property type="entry name" value="PEP carboxykinase-like"/>
    <property type="match status" value="1"/>
</dbReference>
<reference evidence="1" key="1">
    <citation type="submission" date="2020-08" db="EMBL/GenBank/DDBJ databases">
        <title>Genome public.</title>
        <authorList>
            <person name="Liu C."/>
            <person name="Sun Q."/>
        </authorList>
    </citation>
    <scope>NUCLEOTIDE SEQUENCE</scope>
    <source>
        <strain evidence="1">NSJ-33</strain>
    </source>
</reference>
<evidence type="ECO:0000313" key="1">
    <source>
        <dbReference type="EMBL" id="MBC8560722.1"/>
    </source>
</evidence>
<name>A0A926E5N6_9FIRM</name>
<dbReference type="Proteomes" id="UP000610760">
    <property type="component" value="Unassembled WGS sequence"/>
</dbReference>
<dbReference type="InterPro" id="IPR027417">
    <property type="entry name" value="P-loop_NTPase"/>
</dbReference>
<proteinExistence type="predicted"/>
<organism evidence="1 2">
    <name type="scientific">Fumia xinanensis</name>
    <dbReference type="NCBI Taxonomy" id="2763659"/>
    <lineage>
        <taxon>Bacteria</taxon>
        <taxon>Bacillati</taxon>
        <taxon>Bacillota</taxon>
        <taxon>Clostridia</taxon>
        <taxon>Eubacteriales</taxon>
        <taxon>Oscillospiraceae</taxon>
        <taxon>Fumia</taxon>
    </lineage>
</organism>
<comment type="caution">
    <text evidence="1">The sequence shown here is derived from an EMBL/GenBank/DDBJ whole genome shotgun (WGS) entry which is preliminary data.</text>
</comment>
<dbReference type="Gene3D" id="3.40.50.300">
    <property type="entry name" value="P-loop containing nucleotide triphosphate hydrolases"/>
    <property type="match status" value="1"/>
</dbReference>
<dbReference type="AlphaFoldDB" id="A0A926E5N6"/>
<sequence>MLTLYLTTPFQTDFTIQTNCNHLSRSLCLKYGKYITVSNKPKGKVITAIREDSQYRIAFEGNTMTTPNAISEITHIICDNTRYDKTIFALHGAAVGYRKKAFLLLAPTTGGKTTLASYLTHIGFDYITDDCILLDRTSLAIHPNQTPIHLRQGGLEVLQKLQSAPDSLELFGDEENIRYAYTPANCVERPMPLGHIFFIQRTEAENRLIEMSTNDKMAALMKAPVTDYTINADYLNFIATLAKQKCSQLFYYDMDFVAEVIRNG</sequence>
<gene>
    <name evidence="1" type="ORF">H8710_11670</name>
</gene>
<keyword evidence="2" id="KW-1185">Reference proteome</keyword>
<dbReference type="RefSeq" id="WP_249295956.1">
    <property type="nucleotide sequence ID" value="NZ_JACRSV010000004.1"/>
</dbReference>
<protein>
    <submittedName>
        <fullName evidence="1">Uncharacterized protein</fullName>
    </submittedName>
</protein>